<dbReference type="AlphaFoldDB" id="A0A4U0P441"/>
<dbReference type="RefSeq" id="WP_136900495.1">
    <property type="nucleotide sequence ID" value="NZ_SUME01000002.1"/>
</dbReference>
<dbReference type="PROSITE" id="PS51257">
    <property type="entry name" value="PROKAR_LIPOPROTEIN"/>
    <property type="match status" value="1"/>
</dbReference>
<keyword evidence="3" id="KW-1185">Reference proteome</keyword>
<evidence type="ECO:0000313" key="3">
    <source>
        <dbReference type="Proteomes" id="UP000306808"/>
    </source>
</evidence>
<comment type="caution">
    <text evidence="2">The sequence shown here is derived from an EMBL/GenBank/DDBJ whole genome shotgun (WGS) entry which is preliminary data.</text>
</comment>
<evidence type="ECO:0000313" key="2">
    <source>
        <dbReference type="EMBL" id="TJZ62151.1"/>
    </source>
</evidence>
<reference evidence="2 3" key="1">
    <citation type="submission" date="2019-04" db="EMBL/GenBank/DDBJ databases">
        <title>Sphingobacterium olei sp. nov., isolated from oil-contaminated soil.</title>
        <authorList>
            <person name="Liu B."/>
        </authorList>
    </citation>
    <scope>NUCLEOTIDE SEQUENCE [LARGE SCALE GENOMIC DNA]</scope>
    <source>
        <strain evidence="2 3">HAL-9</strain>
    </source>
</reference>
<accession>A0A4U0P441</accession>
<feature type="signal peptide" evidence="1">
    <location>
        <begin position="1"/>
        <end position="25"/>
    </location>
</feature>
<proteinExistence type="predicted"/>
<protein>
    <recommendedName>
        <fullName evidence="4">DUF4466 domain-containing protein</fullName>
    </recommendedName>
</protein>
<keyword evidence="1" id="KW-0732">Signal</keyword>
<dbReference type="OrthoDB" id="641332at2"/>
<gene>
    <name evidence="2" type="ORF">FAZ15_06480</name>
</gene>
<evidence type="ECO:0008006" key="4">
    <source>
        <dbReference type="Google" id="ProtNLM"/>
    </source>
</evidence>
<name>A0A4U0P441_9SPHI</name>
<dbReference type="Proteomes" id="UP000306808">
    <property type="component" value="Unassembled WGS sequence"/>
</dbReference>
<evidence type="ECO:0000256" key="1">
    <source>
        <dbReference type="SAM" id="SignalP"/>
    </source>
</evidence>
<dbReference type="EMBL" id="SUME01000002">
    <property type="protein sequence ID" value="TJZ62151.1"/>
    <property type="molecule type" value="Genomic_DNA"/>
</dbReference>
<feature type="chain" id="PRO_5020414224" description="DUF4466 domain-containing protein" evidence="1">
    <location>
        <begin position="26"/>
        <end position="319"/>
    </location>
</feature>
<organism evidence="2 3">
    <name type="scientific">Sphingobacterium olei</name>
    <dbReference type="NCBI Taxonomy" id="2571155"/>
    <lineage>
        <taxon>Bacteria</taxon>
        <taxon>Pseudomonadati</taxon>
        <taxon>Bacteroidota</taxon>
        <taxon>Sphingobacteriia</taxon>
        <taxon>Sphingobacteriales</taxon>
        <taxon>Sphingobacteriaceae</taxon>
        <taxon>Sphingobacterium</taxon>
    </lineage>
</organism>
<sequence>MKRNKILAFLTVITLATLSSCSVESENIFTMFKDVNVTFHDDSPYAVTDYKRVNDGDSVHISFTISSANKDMIKIVVDSTRGNGAGQVATREFATKEHERRSYSGKIKFKMARDGKTTFRIWALDDKNIYIGDGYKTVTVEGTASYTHLASRTVYAPWGGGDVNTFYSLGKGRSFNYAEGQANSADIDFGIYVLSDTRPAHLNRAAFNLYSISTPVNPLPEYDISSWEKRETLFSAPITGSLSTFNDVLASSSMIEQEAKKRTINLTHTNVTNWDSALGPGCMVYFLTPEGKYGALLVNQTSADFDRRPYLAISTKVQN</sequence>